<evidence type="ECO:0000256" key="1">
    <source>
        <dbReference type="PROSITE-ProRule" id="PRU01282"/>
    </source>
</evidence>
<dbReference type="Gene3D" id="3.40.30.10">
    <property type="entry name" value="Glutaredoxin"/>
    <property type="match status" value="1"/>
</dbReference>
<reference evidence="3" key="2">
    <citation type="journal article" date="2019" name="Microbiol. Resour. Announc.">
        <title>Draft Genome Sequences of Type Strains of Gordonibacter faecihominis, Paraeggerthella hongkongensis, Parvibacter caecicola,Slackia equolifaciens, Slackia faecicanis, and Slackia isoflavoniconvertens.</title>
        <authorList>
            <person name="Danylec N."/>
            <person name="Stoll D.A."/>
            <person name="Dotsch A."/>
            <person name="Huch M."/>
        </authorList>
    </citation>
    <scope>NUCLEOTIDE SEQUENCE</scope>
    <source>
        <strain evidence="3">DSM 24851</strain>
    </source>
</reference>
<dbReference type="EMBL" id="DYWI01000021">
    <property type="protein sequence ID" value="HJF64749.1"/>
    <property type="molecule type" value="Genomic_DNA"/>
</dbReference>
<dbReference type="EMBL" id="QIBX01000010">
    <property type="protein sequence ID" value="RNL39842.1"/>
    <property type="molecule type" value="Genomic_DNA"/>
</dbReference>
<evidence type="ECO:0000313" key="2">
    <source>
        <dbReference type="EMBL" id="HJF64749.1"/>
    </source>
</evidence>
<dbReference type="InterPro" id="IPR006660">
    <property type="entry name" value="Arsenate_reductase-like"/>
</dbReference>
<dbReference type="InterPro" id="IPR036249">
    <property type="entry name" value="Thioredoxin-like_sf"/>
</dbReference>
<proteinExistence type="inferred from homology"/>
<dbReference type="InterPro" id="IPR006504">
    <property type="entry name" value="Tscrpt_reg_Spx/MgsR"/>
</dbReference>
<dbReference type="PANTHER" id="PTHR30041:SF8">
    <property type="entry name" value="PROTEIN YFFB"/>
    <property type="match status" value="1"/>
</dbReference>
<comment type="similarity">
    <text evidence="1">Belongs to the ArsC family.</text>
</comment>
<comment type="caution">
    <text evidence="3">The sequence shown here is derived from an EMBL/GenBank/DDBJ whole genome shotgun (WGS) entry which is preliminary data.</text>
</comment>
<dbReference type="OrthoDB" id="9803749at2"/>
<evidence type="ECO:0000313" key="4">
    <source>
        <dbReference type="Proteomes" id="UP000269591"/>
    </source>
</evidence>
<dbReference type="Proteomes" id="UP000786989">
    <property type="component" value="Unassembled WGS sequence"/>
</dbReference>
<keyword evidence="4" id="KW-1185">Reference proteome</keyword>
<dbReference type="Pfam" id="PF03960">
    <property type="entry name" value="ArsC"/>
    <property type="match status" value="1"/>
</dbReference>
<dbReference type="RefSeq" id="WP_123208971.1">
    <property type="nucleotide sequence ID" value="NZ_JBHTHO010000003.1"/>
</dbReference>
<name>A0A3N0AYA0_9ACTN</name>
<dbReference type="PROSITE" id="PS51353">
    <property type="entry name" value="ARSC"/>
    <property type="match status" value="1"/>
</dbReference>
<accession>A0A3N0AYA0</accession>
<sequence length="119" mass="13420">MTVLFVEYPKCSTCKKAKKWLDEHGVEYVDRHIVEENPTAAELAAWHKASGLPVRRFFNTSGMKYRELGIKAKLDAGMTDEECFDLLATDGMLVKRPLVVGEGFVLVGFKEPEWEAALL</sequence>
<dbReference type="SUPFAM" id="SSF52833">
    <property type="entry name" value="Thioredoxin-like"/>
    <property type="match status" value="1"/>
</dbReference>
<dbReference type="PANTHER" id="PTHR30041">
    <property type="entry name" value="ARSENATE REDUCTASE"/>
    <property type="match status" value="1"/>
</dbReference>
<dbReference type="AlphaFoldDB" id="A0A3N0AYA0"/>
<reference evidence="2" key="3">
    <citation type="journal article" date="2021" name="PeerJ">
        <title>Extensive microbial diversity within the chicken gut microbiome revealed by metagenomics and culture.</title>
        <authorList>
            <person name="Gilroy R."/>
            <person name="Ravi A."/>
            <person name="Getino M."/>
            <person name="Pursley I."/>
            <person name="Horton D.L."/>
            <person name="Alikhan N.F."/>
            <person name="Baker D."/>
            <person name="Gharbi K."/>
            <person name="Hall N."/>
            <person name="Watson M."/>
            <person name="Adriaenssens E.M."/>
            <person name="Foster-Nyarko E."/>
            <person name="Jarju S."/>
            <person name="Secka A."/>
            <person name="Antonio M."/>
            <person name="Oren A."/>
            <person name="Chaudhuri R.R."/>
            <person name="La Ragione R."/>
            <person name="Hildebrand F."/>
            <person name="Pallen M.J."/>
        </authorList>
    </citation>
    <scope>NUCLEOTIDE SEQUENCE</scope>
    <source>
        <strain evidence="2">ChiGjej6B6-11269</strain>
    </source>
</reference>
<dbReference type="CDD" id="cd03036">
    <property type="entry name" value="ArsC_like"/>
    <property type="match status" value="1"/>
</dbReference>
<gene>
    <name evidence="3" type="ORF">DMP06_06750</name>
    <name evidence="2" type="ORF">K8U77_01355</name>
</gene>
<reference evidence="2" key="4">
    <citation type="submission" date="2021-09" db="EMBL/GenBank/DDBJ databases">
        <authorList>
            <person name="Gilroy R."/>
        </authorList>
    </citation>
    <scope>NUCLEOTIDE SEQUENCE</scope>
    <source>
        <strain evidence="2">ChiGjej6B6-11269</strain>
    </source>
</reference>
<dbReference type="Proteomes" id="UP000269591">
    <property type="component" value="Unassembled WGS sequence"/>
</dbReference>
<organism evidence="3 4">
    <name type="scientific">Slackia equolifaciens</name>
    <dbReference type="NCBI Taxonomy" id="498718"/>
    <lineage>
        <taxon>Bacteria</taxon>
        <taxon>Bacillati</taxon>
        <taxon>Actinomycetota</taxon>
        <taxon>Coriobacteriia</taxon>
        <taxon>Eggerthellales</taxon>
        <taxon>Eggerthellaceae</taxon>
        <taxon>Slackia</taxon>
    </lineage>
</organism>
<reference evidence="4" key="1">
    <citation type="submission" date="2018-05" db="EMBL/GenBank/DDBJ databases">
        <title>Genome Sequencing of selected type strains of the family Eggerthellaceae.</title>
        <authorList>
            <person name="Danylec N."/>
            <person name="Stoll D.A."/>
            <person name="Doetsch A."/>
            <person name="Huch M."/>
        </authorList>
    </citation>
    <scope>NUCLEOTIDE SEQUENCE [LARGE SCALE GENOMIC DNA]</scope>
    <source>
        <strain evidence="4">DSM 24851</strain>
    </source>
</reference>
<protein>
    <submittedName>
        <fullName evidence="3">ArsC family transcriptional regulator</fullName>
    </submittedName>
    <submittedName>
        <fullName evidence="2">Arsenate reductase family protein</fullName>
    </submittedName>
</protein>
<evidence type="ECO:0000313" key="3">
    <source>
        <dbReference type="EMBL" id="RNL39842.1"/>
    </source>
</evidence>
<dbReference type="NCBIfam" id="TIGR01617">
    <property type="entry name" value="arsC_related"/>
    <property type="match status" value="1"/>
</dbReference>